<dbReference type="STRING" id="301148.B4135_1095"/>
<evidence type="ECO:0000313" key="1">
    <source>
        <dbReference type="EMBL" id="KYD22612.1"/>
    </source>
</evidence>
<dbReference type="EMBL" id="LQYT01000009">
    <property type="protein sequence ID" value="KYD22612.1"/>
    <property type="molecule type" value="Genomic_DNA"/>
</dbReference>
<dbReference type="Proteomes" id="UP000075683">
    <property type="component" value="Unassembled WGS sequence"/>
</dbReference>
<name>A0A150MEC0_9BACI</name>
<protein>
    <submittedName>
        <fullName evidence="1">Uncharacterized protein</fullName>
    </submittedName>
</protein>
<accession>A0A150MEC0</accession>
<evidence type="ECO:0000313" key="2">
    <source>
        <dbReference type="Proteomes" id="UP000075683"/>
    </source>
</evidence>
<gene>
    <name evidence="1" type="ORF">B4135_1095</name>
</gene>
<proteinExistence type="predicted"/>
<organism evidence="1 2">
    <name type="scientific">Caldibacillus debilis</name>
    <dbReference type="NCBI Taxonomy" id="301148"/>
    <lineage>
        <taxon>Bacteria</taxon>
        <taxon>Bacillati</taxon>
        <taxon>Bacillota</taxon>
        <taxon>Bacilli</taxon>
        <taxon>Bacillales</taxon>
        <taxon>Bacillaceae</taxon>
        <taxon>Caldibacillus</taxon>
    </lineage>
</organism>
<dbReference type="AlphaFoldDB" id="A0A150MEC0"/>
<reference evidence="1 2" key="1">
    <citation type="submission" date="2016-01" db="EMBL/GenBank/DDBJ databases">
        <title>Draft Genome Sequences of Seven Thermophilic Sporeformers Isolated from Foods.</title>
        <authorList>
            <person name="Berendsen E.M."/>
            <person name="Wells-Bennik M.H."/>
            <person name="Krawcyk A.O."/>
            <person name="De Jong A."/>
            <person name="Holsappel S."/>
            <person name="Eijlander R.T."/>
            <person name="Kuipers O.P."/>
        </authorList>
    </citation>
    <scope>NUCLEOTIDE SEQUENCE [LARGE SCALE GENOMIC DNA]</scope>
    <source>
        <strain evidence="1 2">B4135</strain>
    </source>
</reference>
<sequence length="45" mass="5296">MYATDDRDYLGFSNDIPQSADHLHLMEELKNEKLEKEAENFVPLK</sequence>
<comment type="caution">
    <text evidence="1">The sequence shown here is derived from an EMBL/GenBank/DDBJ whole genome shotgun (WGS) entry which is preliminary data.</text>
</comment>